<dbReference type="InterPro" id="IPR029753">
    <property type="entry name" value="D-isomer_DH_CS"/>
</dbReference>
<accession>A0A1H3W6E7</accession>
<keyword evidence="5" id="KW-1185">Reference proteome</keyword>
<dbReference type="SUPFAM" id="SSF51735">
    <property type="entry name" value="NAD(P)-binding Rossmann-fold domains"/>
    <property type="match status" value="1"/>
</dbReference>
<dbReference type="Proteomes" id="UP000199409">
    <property type="component" value="Unassembled WGS sequence"/>
</dbReference>
<evidence type="ECO:0000313" key="4">
    <source>
        <dbReference type="EMBL" id="SDZ82636.1"/>
    </source>
</evidence>
<name>A0A1H3W6E7_9BACT</name>
<evidence type="ECO:0000256" key="2">
    <source>
        <dbReference type="ARBA" id="ARBA00023027"/>
    </source>
</evidence>
<keyword evidence="1" id="KW-0560">Oxidoreductase</keyword>
<dbReference type="Gene3D" id="3.40.50.720">
    <property type="entry name" value="NAD(P)-binding Rossmann-like Domain"/>
    <property type="match status" value="2"/>
</dbReference>
<dbReference type="CDD" id="cd12164">
    <property type="entry name" value="GDH_like_2"/>
    <property type="match status" value="1"/>
</dbReference>
<dbReference type="InterPro" id="IPR006140">
    <property type="entry name" value="D-isomer_DH_NAD-bd"/>
</dbReference>
<dbReference type="InterPro" id="IPR036291">
    <property type="entry name" value="NAD(P)-bd_dom_sf"/>
</dbReference>
<organism evidence="4 5">
    <name type="scientific">Desulfuromusa kysingii</name>
    <dbReference type="NCBI Taxonomy" id="37625"/>
    <lineage>
        <taxon>Bacteria</taxon>
        <taxon>Pseudomonadati</taxon>
        <taxon>Thermodesulfobacteriota</taxon>
        <taxon>Desulfuromonadia</taxon>
        <taxon>Desulfuromonadales</taxon>
        <taxon>Geopsychrobacteraceae</taxon>
        <taxon>Desulfuromusa</taxon>
    </lineage>
</organism>
<dbReference type="PANTHER" id="PTHR43333:SF1">
    <property type="entry name" value="D-ISOMER SPECIFIC 2-HYDROXYACID DEHYDROGENASE NAD-BINDING DOMAIN-CONTAINING PROTEIN"/>
    <property type="match status" value="1"/>
</dbReference>
<evidence type="ECO:0000259" key="3">
    <source>
        <dbReference type="Pfam" id="PF02826"/>
    </source>
</evidence>
<evidence type="ECO:0000313" key="5">
    <source>
        <dbReference type="Proteomes" id="UP000199409"/>
    </source>
</evidence>
<dbReference type="AlphaFoldDB" id="A0A1H3W6E7"/>
<dbReference type="Pfam" id="PF02826">
    <property type="entry name" value="2-Hacid_dh_C"/>
    <property type="match status" value="1"/>
</dbReference>
<dbReference type="GO" id="GO:0051287">
    <property type="term" value="F:NAD binding"/>
    <property type="evidence" value="ECO:0007669"/>
    <property type="project" value="InterPro"/>
</dbReference>
<dbReference type="STRING" id="37625.SAMN05660420_00499"/>
<evidence type="ECO:0000256" key="1">
    <source>
        <dbReference type="ARBA" id="ARBA00023002"/>
    </source>
</evidence>
<protein>
    <submittedName>
        <fullName evidence="4">Glyoxylate/hydroxypyruvate reductase A</fullName>
    </submittedName>
</protein>
<dbReference type="RefSeq" id="WP_092344354.1">
    <property type="nucleotide sequence ID" value="NZ_FNQN01000001.1"/>
</dbReference>
<dbReference type="PROSITE" id="PS00671">
    <property type="entry name" value="D_2_HYDROXYACID_DH_3"/>
    <property type="match status" value="1"/>
</dbReference>
<dbReference type="SUPFAM" id="SSF52283">
    <property type="entry name" value="Formate/glycerate dehydrogenase catalytic domain-like"/>
    <property type="match status" value="1"/>
</dbReference>
<keyword evidence="2" id="KW-0520">NAD</keyword>
<proteinExistence type="predicted"/>
<sequence length="309" mass="34603">MSIAIIYPHRNVSDWIQALHTHGPDLKIEVWPDISAPEEVELALCWNHPDGSLQQFPNLKCISSLGAGINQLLDDDSRPTEIPLVRLVDDNLKQSMAEYVMAGVLEQFRRFKDYRQQQSEKRWAELEIPHISELCVGIMGCGEIGRFVGNKLADFGFTVRGWSRTQQDCGQFHIYAGDDELESFLSHANILVCLLPLTPKTENILNLQVFNQLPKNAFLINAARGSHLVEADLLSALESGQLSGALLDVCRQEPLSEQHPFWTHSKISITPHIASPTNPESAAEQIVDNYHRVLSGESLLNLVDIECGY</sequence>
<gene>
    <name evidence="4" type="ORF">SAMN05660420_00499</name>
</gene>
<dbReference type="EMBL" id="FNQN01000001">
    <property type="protein sequence ID" value="SDZ82636.1"/>
    <property type="molecule type" value="Genomic_DNA"/>
</dbReference>
<dbReference type="PANTHER" id="PTHR43333">
    <property type="entry name" value="2-HACID_DH_C DOMAIN-CONTAINING PROTEIN"/>
    <property type="match status" value="1"/>
</dbReference>
<feature type="domain" description="D-isomer specific 2-hydroxyacid dehydrogenase NAD-binding" evidence="3">
    <location>
        <begin position="102"/>
        <end position="274"/>
    </location>
</feature>
<reference evidence="4 5" key="1">
    <citation type="submission" date="2016-10" db="EMBL/GenBank/DDBJ databases">
        <authorList>
            <person name="de Groot N.N."/>
        </authorList>
    </citation>
    <scope>NUCLEOTIDE SEQUENCE [LARGE SCALE GENOMIC DNA]</scope>
    <source>
        <strain evidence="4 5">DSM 7343</strain>
    </source>
</reference>
<keyword evidence="4" id="KW-0670">Pyruvate</keyword>
<dbReference type="OrthoDB" id="9793626at2"/>
<dbReference type="GO" id="GO:0016616">
    <property type="term" value="F:oxidoreductase activity, acting on the CH-OH group of donors, NAD or NADP as acceptor"/>
    <property type="evidence" value="ECO:0007669"/>
    <property type="project" value="UniProtKB-ARBA"/>
</dbReference>